<evidence type="ECO:0000313" key="2">
    <source>
        <dbReference type="EMBL" id="MBB5071900.1"/>
    </source>
</evidence>
<protein>
    <recommendedName>
        <fullName evidence="4">Galactose oxidase-like protein</fullName>
    </recommendedName>
</protein>
<proteinExistence type="predicted"/>
<reference evidence="2 3" key="1">
    <citation type="submission" date="2020-08" db="EMBL/GenBank/DDBJ databases">
        <title>Sequencing the genomes of 1000 actinobacteria strains.</title>
        <authorList>
            <person name="Klenk H.-P."/>
        </authorList>
    </citation>
    <scope>NUCLEOTIDE SEQUENCE [LARGE SCALE GENOMIC DNA]</scope>
    <source>
        <strain evidence="2 3">DSM 45582</strain>
    </source>
</reference>
<evidence type="ECO:0000256" key="1">
    <source>
        <dbReference type="SAM" id="SignalP"/>
    </source>
</evidence>
<sequence>MGRTGWIGVAAAALLVGTAPQAGATTWTLEPLPERDTSATLTSAASGDGTTWAFGSWSTSMPQQHSLAYLRDPHGWTEVPTPDIGRLDDAVVVAADDVWAIGADAKYGIGSALHWDGERWAEAPFTATGGRDGARGIDASATDDVWAVGSSYDDGAGTGRGLAQHWDGAAWRDVPVPQRTANWTFSDVTAAAPDDVWAVGNDGGYQAQGLAMHWNGQEWTEVPVPDVELGELRAVRLTAVQSLAADDVWATGNVHDASGGTTTYEPLLLHWDGHEWSFADAARDAGARGDLVRAGGGLWSLGERLLHFDGTGWQQQDGPPAGVPSGGAELADGRLLTVGGTGGYPDVAPFAAVRQG</sequence>
<comment type="caution">
    <text evidence="2">The sequence shown here is derived from an EMBL/GenBank/DDBJ whole genome shotgun (WGS) entry which is preliminary data.</text>
</comment>
<evidence type="ECO:0008006" key="4">
    <source>
        <dbReference type="Google" id="ProtNLM"/>
    </source>
</evidence>
<keyword evidence="1" id="KW-0732">Signal</keyword>
<organism evidence="2 3">
    <name type="scientific">Saccharopolyspora gloriosae</name>
    <dbReference type="NCBI Taxonomy" id="455344"/>
    <lineage>
        <taxon>Bacteria</taxon>
        <taxon>Bacillati</taxon>
        <taxon>Actinomycetota</taxon>
        <taxon>Actinomycetes</taxon>
        <taxon>Pseudonocardiales</taxon>
        <taxon>Pseudonocardiaceae</taxon>
        <taxon>Saccharopolyspora</taxon>
    </lineage>
</organism>
<dbReference type="AlphaFoldDB" id="A0A840NJ53"/>
<dbReference type="EMBL" id="JACHIV010000001">
    <property type="protein sequence ID" value="MBB5071900.1"/>
    <property type="molecule type" value="Genomic_DNA"/>
</dbReference>
<name>A0A840NJ53_9PSEU</name>
<feature type="signal peptide" evidence="1">
    <location>
        <begin position="1"/>
        <end position="24"/>
    </location>
</feature>
<feature type="chain" id="PRO_5032566135" description="Galactose oxidase-like protein" evidence="1">
    <location>
        <begin position="25"/>
        <end position="356"/>
    </location>
</feature>
<keyword evidence="3" id="KW-1185">Reference proteome</keyword>
<gene>
    <name evidence="2" type="ORF">BJ969_004988</name>
</gene>
<dbReference type="Proteomes" id="UP000580474">
    <property type="component" value="Unassembled WGS sequence"/>
</dbReference>
<accession>A0A840NJ53</accession>
<dbReference type="RefSeq" id="WP_184482735.1">
    <property type="nucleotide sequence ID" value="NZ_JACHIV010000001.1"/>
</dbReference>
<evidence type="ECO:0000313" key="3">
    <source>
        <dbReference type="Proteomes" id="UP000580474"/>
    </source>
</evidence>